<protein>
    <submittedName>
        <fullName evidence="1">Uncharacterized protein</fullName>
    </submittedName>
</protein>
<sequence length="59" mass="6583">MSGSQLTRQNSRIRRTITAVPNPATTVVRTNFGYKSVVPGGYRCNWTSHGDSAHLMLYK</sequence>
<accession>A0A7J7LUB9</accession>
<keyword evidence="2" id="KW-1185">Reference proteome</keyword>
<comment type="caution">
    <text evidence="1">The sequence shown here is derived from an EMBL/GenBank/DDBJ whole genome shotgun (WGS) entry which is preliminary data.</text>
</comment>
<dbReference type="Proteomes" id="UP000541444">
    <property type="component" value="Unassembled WGS sequence"/>
</dbReference>
<dbReference type="AlphaFoldDB" id="A0A7J7LUB9"/>
<reference evidence="1 2" key="1">
    <citation type="journal article" date="2020" name="IScience">
        <title>Genome Sequencing of the Endangered Kingdonia uniflora (Circaeasteraceae, Ranunculales) Reveals Potential Mechanisms of Evolutionary Specialization.</title>
        <authorList>
            <person name="Sun Y."/>
            <person name="Deng T."/>
            <person name="Zhang A."/>
            <person name="Moore M.J."/>
            <person name="Landis J.B."/>
            <person name="Lin N."/>
            <person name="Zhang H."/>
            <person name="Zhang X."/>
            <person name="Huang J."/>
            <person name="Zhang X."/>
            <person name="Sun H."/>
            <person name="Wang H."/>
        </authorList>
    </citation>
    <scope>NUCLEOTIDE SEQUENCE [LARGE SCALE GENOMIC DNA]</scope>
    <source>
        <strain evidence="1">TB1705</strain>
        <tissue evidence="1">Leaf</tissue>
    </source>
</reference>
<gene>
    <name evidence="1" type="ORF">GIB67_011753</name>
</gene>
<dbReference type="EMBL" id="JACGCM010002002">
    <property type="protein sequence ID" value="KAF6146281.1"/>
    <property type="molecule type" value="Genomic_DNA"/>
</dbReference>
<organism evidence="1 2">
    <name type="scientific">Kingdonia uniflora</name>
    <dbReference type="NCBI Taxonomy" id="39325"/>
    <lineage>
        <taxon>Eukaryota</taxon>
        <taxon>Viridiplantae</taxon>
        <taxon>Streptophyta</taxon>
        <taxon>Embryophyta</taxon>
        <taxon>Tracheophyta</taxon>
        <taxon>Spermatophyta</taxon>
        <taxon>Magnoliopsida</taxon>
        <taxon>Ranunculales</taxon>
        <taxon>Circaeasteraceae</taxon>
        <taxon>Kingdonia</taxon>
    </lineage>
</organism>
<name>A0A7J7LUB9_9MAGN</name>
<evidence type="ECO:0000313" key="2">
    <source>
        <dbReference type="Proteomes" id="UP000541444"/>
    </source>
</evidence>
<evidence type="ECO:0000313" key="1">
    <source>
        <dbReference type="EMBL" id="KAF6146281.1"/>
    </source>
</evidence>
<proteinExistence type="predicted"/>